<keyword evidence="1" id="KW-1133">Transmembrane helix</keyword>
<sequence length="227" mass="25702">MRMSAELPPLDFLPTLAQRRQRDFRRQWRIWLGIAACGAFASLGPIAWDEHQRRESKLQRVALRAASEKLSAEVRAFDTTVRKLGEMQAHRRATSALVGRRQPAAQRLLDVMRACADGVRLTLVKTVDEHLRLEGYATTQSRVRETQKRLRALPWVRKVAEVESSVVPESVRRQWAAGQASAAMPNVRRFTLRIELRQVPAPVVLAGVTDVDADVDRPVTEEVPDVR</sequence>
<dbReference type="EMBL" id="CABPRV010000009">
    <property type="protein sequence ID" value="VVE32007.1"/>
    <property type="molecule type" value="Genomic_DNA"/>
</dbReference>
<reference evidence="2 3" key="1">
    <citation type="submission" date="2019-08" db="EMBL/GenBank/DDBJ databases">
        <authorList>
            <person name="Peeters C."/>
        </authorList>
    </citation>
    <scope>NUCLEOTIDE SEQUENCE [LARGE SCALE GENOMIC DNA]</scope>
    <source>
        <strain evidence="2 3">LMG 20602</strain>
    </source>
</reference>
<gene>
    <name evidence="2" type="ORF">PCA20602_03704</name>
</gene>
<dbReference type="RefSeq" id="WP_150722462.1">
    <property type="nucleotide sequence ID" value="NZ_CABPRV010000009.1"/>
</dbReference>
<dbReference type="InterPro" id="IPR007813">
    <property type="entry name" value="PilN"/>
</dbReference>
<evidence type="ECO:0008006" key="4">
    <source>
        <dbReference type="Google" id="ProtNLM"/>
    </source>
</evidence>
<keyword evidence="1" id="KW-0472">Membrane</keyword>
<accession>A0ABY6W6M8</accession>
<evidence type="ECO:0000313" key="2">
    <source>
        <dbReference type="EMBL" id="VVE32007.1"/>
    </source>
</evidence>
<dbReference type="Pfam" id="PF05137">
    <property type="entry name" value="PilN"/>
    <property type="match status" value="1"/>
</dbReference>
<protein>
    <recommendedName>
        <fullName evidence="4">Fimbrial protein</fullName>
    </recommendedName>
</protein>
<comment type="caution">
    <text evidence="2">The sequence shown here is derived from an EMBL/GenBank/DDBJ whole genome shotgun (WGS) entry which is preliminary data.</text>
</comment>
<keyword evidence="1" id="KW-0812">Transmembrane</keyword>
<organism evidence="2 3">
    <name type="scientific">Pandoraea capi</name>
    <dbReference type="NCBI Taxonomy" id="2508286"/>
    <lineage>
        <taxon>Bacteria</taxon>
        <taxon>Pseudomonadati</taxon>
        <taxon>Pseudomonadota</taxon>
        <taxon>Betaproteobacteria</taxon>
        <taxon>Burkholderiales</taxon>
        <taxon>Burkholderiaceae</taxon>
        <taxon>Pandoraea</taxon>
    </lineage>
</organism>
<feature type="transmembrane region" description="Helical" evidence="1">
    <location>
        <begin position="28"/>
        <end position="48"/>
    </location>
</feature>
<evidence type="ECO:0000313" key="3">
    <source>
        <dbReference type="Proteomes" id="UP000366065"/>
    </source>
</evidence>
<proteinExistence type="predicted"/>
<evidence type="ECO:0000256" key="1">
    <source>
        <dbReference type="SAM" id="Phobius"/>
    </source>
</evidence>
<dbReference type="Proteomes" id="UP000366065">
    <property type="component" value="Unassembled WGS sequence"/>
</dbReference>
<keyword evidence="3" id="KW-1185">Reference proteome</keyword>
<name>A0ABY6W6M8_9BURK</name>